<sequence length="131" mass="15210">MLPNLINEKIRHIFEIPEEINIPNDVTTKISNKLLQMFVKNSEKNTTNSIVISLDEENIPSNSKTSNYLKNILKEKLLCDDEDNNLSNYQQYTNTNNTNDASEKLRKIFEEKTYTDDEIYAISSDIQSDMN</sequence>
<reference evidence="3" key="2">
    <citation type="submission" date="2020-12" db="UniProtKB">
        <authorList>
            <consortium name="WormBaseParasite"/>
        </authorList>
    </citation>
    <scope>IDENTIFICATION</scope>
</reference>
<dbReference type="Proteomes" id="UP000035682">
    <property type="component" value="Unplaced"/>
</dbReference>
<dbReference type="RefSeq" id="XP_024501991.1">
    <property type="nucleotide sequence ID" value="XM_024647966.1"/>
</dbReference>
<dbReference type="AlphaFoldDB" id="A0A090L5N5"/>
<evidence type="ECO:0000313" key="3">
    <source>
        <dbReference type="WBParaSite" id="SRAE_1000105800.1"/>
    </source>
</evidence>
<protein>
    <submittedName>
        <fullName evidence="1 3">Uncharacterized protein</fullName>
    </submittedName>
</protein>
<evidence type="ECO:0000313" key="2">
    <source>
        <dbReference type="Proteomes" id="UP000035682"/>
    </source>
</evidence>
<dbReference type="WBParaSite" id="SRAE_1000105800.1">
    <property type="protein sequence ID" value="SRAE_1000105800.1"/>
    <property type="gene ID" value="WBGene00257659"/>
</dbReference>
<keyword evidence="2" id="KW-1185">Reference proteome</keyword>
<reference evidence="1 2" key="1">
    <citation type="submission" date="2014-09" db="EMBL/GenBank/DDBJ databases">
        <authorList>
            <person name="Martin A.A."/>
        </authorList>
    </citation>
    <scope>NUCLEOTIDE SEQUENCE</scope>
    <source>
        <strain evidence="2">ED321</strain>
        <strain evidence="1">ED321 Heterogonic</strain>
    </source>
</reference>
<proteinExistence type="predicted"/>
<evidence type="ECO:0000313" key="1">
    <source>
        <dbReference type="EMBL" id="CEF62789.1"/>
    </source>
</evidence>
<dbReference type="CTD" id="36375154"/>
<organism evidence="1">
    <name type="scientific">Strongyloides ratti</name>
    <name type="common">Parasitic roundworm</name>
    <dbReference type="NCBI Taxonomy" id="34506"/>
    <lineage>
        <taxon>Eukaryota</taxon>
        <taxon>Metazoa</taxon>
        <taxon>Ecdysozoa</taxon>
        <taxon>Nematoda</taxon>
        <taxon>Chromadorea</taxon>
        <taxon>Rhabditida</taxon>
        <taxon>Tylenchina</taxon>
        <taxon>Panagrolaimomorpha</taxon>
        <taxon>Strongyloidoidea</taxon>
        <taxon>Strongyloididae</taxon>
        <taxon>Strongyloides</taxon>
    </lineage>
</organism>
<dbReference type="GeneID" id="36375154"/>
<gene>
    <name evidence="1 3 4" type="ORF">SRAE_1000105800</name>
</gene>
<evidence type="ECO:0000313" key="4">
    <source>
        <dbReference type="WormBase" id="SRAE_1000105800"/>
    </source>
</evidence>
<accession>A0A090L5N5</accession>
<dbReference type="WormBase" id="SRAE_1000105800">
    <property type="protein sequence ID" value="SRP04103"/>
    <property type="gene ID" value="WBGene00257659"/>
</dbReference>
<name>A0A090L5N5_STRRB</name>
<dbReference type="EMBL" id="LN609528">
    <property type="protein sequence ID" value="CEF62789.1"/>
    <property type="molecule type" value="Genomic_DNA"/>
</dbReference>